<feature type="transmembrane region" description="Helical" evidence="7">
    <location>
        <begin position="157"/>
        <end position="178"/>
    </location>
</feature>
<comment type="caution">
    <text evidence="8">The sequence shown here is derived from an EMBL/GenBank/DDBJ whole genome shotgun (WGS) entry which is preliminary data.</text>
</comment>
<feature type="transmembrane region" description="Helical" evidence="7">
    <location>
        <begin position="380"/>
        <end position="402"/>
    </location>
</feature>
<evidence type="ECO:0000256" key="4">
    <source>
        <dbReference type="ARBA" id="ARBA00022692"/>
    </source>
</evidence>
<gene>
    <name evidence="8" type="ORF">E7272_00935</name>
</gene>
<evidence type="ECO:0000313" key="8">
    <source>
        <dbReference type="EMBL" id="MBE5918382.1"/>
    </source>
</evidence>
<dbReference type="NCBIfam" id="TIGR00797">
    <property type="entry name" value="matE"/>
    <property type="match status" value="1"/>
</dbReference>
<organism evidence="8 9">
    <name type="scientific">Pseudobutyrivibrio ruminis</name>
    <dbReference type="NCBI Taxonomy" id="46206"/>
    <lineage>
        <taxon>Bacteria</taxon>
        <taxon>Bacillati</taxon>
        <taxon>Bacillota</taxon>
        <taxon>Clostridia</taxon>
        <taxon>Lachnospirales</taxon>
        <taxon>Lachnospiraceae</taxon>
        <taxon>Pseudobutyrivibrio</taxon>
    </lineage>
</organism>
<keyword evidence="3" id="KW-1003">Cell membrane</keyword>
<feature type="transmembrane region" description="Helical" evidence="7">
    <location>
        <begin position="408"/>
        <end position="430"/>
    </location>
</feature>
<feature type="transmembrane region" description="Helical" evidence="7">
    <location>
        <begin position="231"/>
        <end position="251"/>
    </location>
</feature>
<feature type="transmembrane region" description="Helical" evidence="7">
    <location>
        <begin position="52"/>
        <end position="74"/>
    </location>
</feature>
<evidence type="ECO:0000256" key="7">
    <source>
        <dbReference type="SAM" id="Phobius"/>
    </source>
</evidence>
<evidence type="ECO:0000256" key="1">
    <source>
        <dbReference type="ARBA" id="ARBA00004651"/>
    </source>
</evidence>
<accession>A0A927U7B1</accession>
<dbReference type="PANTHER" id="PTHR42925:SF2">
    <property type="entry name" value="NA+ DRIVEN MULTIDRUG EFFLUX PUMP"/>
    <property type="match status" value="1"/>
</dbReference>
<dbReference type="Pfam" id="PF01554">
    <property type="entry name" value="MatE"/>
    <property type="match status" value="2"/>
</dbReference>
<keyword evidence="2" id="KW-0813">Transport</keyword>
<comment type="subcellular location">
    <subcellularLocation>
        <location evidence="1">Cell membrane</location>
        <topology evidence="1">Multi-pass membrane protein</topology>
    </subcellularLocation>
</comment>
<feature type="transmembrane region" description="Helical" evidence="7">
    <location>
        <begin position="311"/>
        <end position="331"/>
    </location>
</feature>
<proteinExistence type="predicted"/>
<dbReference type="EMBL" id="SVER01000002">
    <property type="protein sequence ID" value="MBE5918382.1"/>
    <property type="molecule type" value="Genomic_DNA"/>
</dbReference>
<keyword evidence="5 7" id="KW-1133">Transmembrane helix</keyword>
<feature type="transmembrane region" description="Helical" evidence="7">
    <location>
        <begin position="190"/>
        <end position="211"/>
    </location>
</feature>
<dbReference type="GO" id="GO:0005886">
    <property type="term" value="C:plasma membrane"/>
    <property type="evidence" value="ECO:0007669"/>
    <property type="project" value="UniProtKB-SubCell"/>
</dbReference>
<feature type="transmembrane region" description="Helical" evidence="7">
    <location>
        <begin position="86"/>
        <end position="111"/>
    </location>
</feature>
<evidence type="ECO:0000313" key="9">
    <source>
        <dbReference type="Proteomes" id="UP000766246"/>
    </source>
</evidence>
<dbReference type="AlphaFoldDB" id="A0A927U7B1"/>
<sequence>MNKKFTKEVALIAVPVALQSMLQSSFSMIDQIMVGQLGEQSIAAVEIAGKPGFIYAFVIGAIGAIAGIMISQYIGKGDKLAEEKSICLNFLVMLITGMLFSGVALGCSNSFVKLFTSDEFVVITGGSYLRIIAWTFIPLGISNIFGVALRCRGKSTLPLYVSFASAVVNTGLNYLLIFGNCQMPRLGVKGAAYASVISQMIGAIVILILFFKEYGRINISVRLDRSGYIQYLCMLAPVVINEFMWSVGQSINTFVYGHMGTEELAGMSLTGSVQGLTIGALSGLSQAAGIMIGKRLGEGEYDLAYKESKKLCIYGFLGTIVFSILIIVLRYPYVNIYNVSDEVHIIGANIVIAFAILMPVKVQNMILGGGIIRSGGRTKYIMIIDMLGTWLVGVPLALYTGLVLKLSIVWVYFILSQEEVVRFIISIFMFRSKKWMNTLD</sequence>
<keyword evidence="6 7" id="KW-0472">Membrane</keyword>
<dbReference type="Proteomes" id="UP000766246">
    <property type="component" value="Unassembled WGS sequence"/>
</dbReference>
<evidence type="ECO:0000256" key="6">
    <source>
        <dbReference type="ARBA" id="ARBA00023136"/>
    </source>
</evidence>
<evidence type="ECO:0000256" key="3">
    <source>
        <dbReference type="ARBA" id="ARBA00022475"/>
    </source>
</evidence>
<dbReference type="InterPro" id="IPR048279">
    <property type="entry name" value="MdtK-like"/>
</dbReference>
<dbReference type="PIRSF" id="PIRSF006603">
    <property type="entry name" value="DinF"/>
    <property type="match status" value="1"/>
</dbReference>
<dbReference type="InterPro" id="IPR002528">
    <property type="entry name" value="MATE_fam"/>
</dbReference>
<evidence type="ECO:0000256" key="5">
    <source>
        <dbReference type="ARBA" id="ARBA00022989"/>
    </source>
</evidence>
<keyword evidence="4 7" id="KW-0812">Transmembrane</keyword>
<feature type="transmembrane region" description="Helical" evidence="7">
    <location>
        <begin position="343"/>
        <end position="360"/>
    </location>
</feature>
<dbReference type="GO" id="GO:0042910">
    <property type="term" value="F:xenobiotic transmembrane transporter activity"/>
    <property type="evidence" value="ECO:0007669"/>
    <property type="project" value="InterPro"/>
</dbReference>
<evidence type="ECO:0000256" key="2">
    <source>
        <dbReference type="ARBA" id="ARBA00022448"/>
    </source>
</evidence>
<reference evidence="8" key="1">
    <citation type="submission" date="2019-04" db="EMBL/GenBank/DDBJ databases">
        <title>Evolution of Biomass-Degrading Anaerobic Consortia Revealed by Metagenomics.</title>
        <authorList>
            <person name="Peng X."/>
        </authorList>
    </citation>
    <scope>NUCLEOTIDE SEQUENCE</scope>
    <source>
        <strain evidence="8">SIG311</strain>
    </source>
</reference>
<dbReference type="GO" id="GO:0015297">
    <property type="term" value="F:antiporter activity"/>
    <property type="evidence" value="ECO:0007669"/>
    <property type="project" value="InterPro"/>
</dbReference>
<name>A0A927U7B1_9FIRM</name>
<dbReference type="InterPro" id="IPR047135">
    <property type="entry name" value="YsiQ"/>
</dbReference>
<protein>
    <submittedName>
        <fullName evidence="8">MATE family efflux transporter</fullName>
    </submittedName>
</protein>
<dbReference type="PANTHER" id="PTHR42925">
    <property type="entry name" value="MULTIDRUG AND TOXIN EFFLUX PROTEIN MATE FAMILY"/>
    <property type="match status" value="1"/>
</dbReference>